<dbReference type="SMART" id="SM00256">
    <property type="entry name" value="FBOX"/>
    <property type="match status" value="1"/>
</dbReference>
<dbReference type="PROSITE" id="PS50181">
    <property type="entry name" value="FBOX"/>
    <property type="match status" value="1"/>
</dbReference>
<dbReference type="InterPro" id="IPR036047">
    <property type="entry name" value="F-box-like_dom_sf"/>
</dbReference>
<dbReference type="NCBIfam" id="TIGR01640">
    <property type="entry name" value="F_box_assoc_1"/>
    <property type="match status" value="1"/>
</dbReference>
<sequence>MKGRVNLDSFPTDLITEIFSRLPAKSVGRFRSLSKLWRVMLHRPYFTKLFLSRSSARPRLLFAVERESEWCFFSLPQHHNPYDKSSLVVAAEVHTKFSKDTKRYTCSYASGLIYFPDMSICNPITGQSLAKLRKYRKSISFLGFDPIGKQFKVLASDRHRVMTLGTGEMSWRKIQCPFPYEFFIHESWGKGICINGVLYYLVCTYVDATRVNRIVCFDVRSEKFNFIDGKGFWETNLINYKGKLGGIDWKHDVDSNTLELCVWVLEDVEKQEWSKKVYTLPENEVVRNFSVLGMTNTGEIILSEMYTSKTFYVFYFNPESNTLRSVEIQGFGENRGRVYAFVDHVEDLNFLKIES</sequence>
<dbReference type="OrthoDB" id="1028453at2759"/>
<dbReference type="Pfam" id="PF08268">
    <property type="entry name" value="FBA_3"/>
    <property type="match status" value="1"/>
</dbReference>
<dbReference type="Pfam" id="PF00646">
    <property type="entry name" value="F-box"/>
    <property type="match status" value="1"/>
</dbReference>
<dbReference type="InterPro" id="IPR017451">
    <property type="entry name" value="F-box-assoc_interact_dom"/>
</dbReference>
<keyword evidence="3" id="KW-1185">Reference proteome</keyword>
<accession>V4K7Y8</accession>
<dbReference type="InterPro" id="IPR013187">
    <property type="entry name" value="F-box-assoc_dom_typ3"/>
</dbReference>
<dbReference type="EMBL" id="KI517683">
    <property type="protein sequence ID" value="ESQ33740.1"/>
    <property type="molecule type" value="Genomic_DNA"/>
</dbReference>
<dbReference type="Gramene" id="ESQ33740">
    <property type="protein sequence ID" value="ESQ33740"/>
    <property type="gene ID" value="EUTSA_v10009318mg"/>
</dbReference>
<feature type="domain" description="F-box" evidence="1">
    <location>
        <begin position="4"/>
        <end position="49"/>
    </location>
</feature>
<proteinExistence type="predicted"/>
<dbReference type="InterPro" id="IPR001810">
    <property type="entry name" value="F-box_dom"/>
</dbReference>
<dbReference type="AlphaFoldDB" id="V4K7Y8"/>
<evidence type="ECO:0000313" key="2">
    <source>
        <dbReference type="EMBL" id="ESQ33740.1"/>
    </source>
</evidence>
<organism evidence="2 3">
    <name type="scientific">Eutrema salsugineum</name>
    <name type="common">Saltwater cress</name>
    <name type="synonym">Sisymbrium salsugineum</name>
    <dbReference type="NCBI Taxonomy" id="72664"/>
    <lineage>
        <taxon>Eukaryota</taxon>
        <taxon>Viridiplantae</taxon>
        <taxon>Streptophyta</taxon>
        <taxon>Embryophyta</taxon>
        <taxon>Tracheophyta</taxon>
        <taxon>Spermatophyta</taxon>
        <taxon>Magnoliopsida</taxon>
        <taxon>eudicotyledons</taxon>
        <taxon>Gunneridae</taxon>
        <taxon>Pentapetalae</taxon>
        <taxon>rosids</taxon>
        <taxon>malvids</taxon>
        <taxon>Brassicales</taxon>
        <taxon>Brassicaceae</taxon>
        <taxon>Eutremeae</taxon>
        <taxon>Eutrema</taxon>
    </lineage>
</organism>
<protein>
    <recommendedName>
        <fullName evidence="1">F-box domain-containing protein</fullName>
    </recommendedName>
</protein>
<dbReference type="Proteomes" id="UP000030689">
    <property type="component" value="Unassembled WGS sequence"/>
</dbReference>
<gene>
    <name evidence="2" type="ORF">EUTSA_v10009318mg</name>
</gene>
<dbReference type="PANTHER" id="PTHR31111">
    <property type="entry name" value="BNAA05G37150D PROTEIN-RELATED"/>
    <property type="match status" value="1"/>
</dbReference>
<dbReference type="KEGG" id="eus:EUTSA_v10009318mg"/>
<dbReference type="SUPFAM" id="SSF81383">
    <property type="entry name" value="F-box domain"/>
    <property type="match status" value="1"/>
</dbReference>
<dbReference type="PANTHER" id="PTHR31111:SF130">
    <property type="entry name" value="F-BOX ASSOCIATED UBIQUITINATION EFFECTOR FAMILY PROTEIN"/>
    <property type="match status" value="1"/>
</dbReference>
<name>V4K7Y8_EUTSA</name>
<dbReference type="Gene3D" id="1.20.1280.50">
    <property type="match status" value="1"/>
</dbReference>
<evidence type="ECO:0000313" key="3">
    <source>
        <dbReference type="Proteomes" id="UP000030689"/>
    </source>
</evidence>
<dbReference type="OMA" id="WICKETE"/>
<reference evidence="2 3" key="1">
    <citation type="journal article" date="2013" name="Front. Plant Sci.">
        <title>The Reference Genome of the Halophytic Plant Eutrema salsugineum.</title>
        <authorList>
            <person name="Yang R."/>
            <person name="Jarvis D.E."/>
            <person name="Chen H."/>
            <person name="Beilstein M.A."/>
            <person name="Grimwood J."/>
            <person name="Jenkins J."/>
            <person name="Shu S."/>
            <person name="Prochnik S."/>
            <person name="Xin M."/>
            <person name="Ma C."/>
            <person name="Schmutz J."/>
            <person name="Wing R.A."/>
            <person name="Mitchell-Olds T."/>
            <person name="Schumaker K.S."/>
            <person name="Wang X."/>
        </authorList>
    </citation>
    <scope>NUCLEOTIDE SEQUENCE [LARGE SCALE GENOMIC DNA]</scope>
</reference>
<evidence type="ECO:0000259" key="1">
    <source>
        <dbReference type="PROSITE" id="PS50181"/>
    </source>
</evidence>